<keyword evidence="3 4" id="KW-0413">Isomerase</keyword>
<protein>
    <submittedName>
        <fullName evidence="4">Glucose-6-phosphate isomerase</fullName>
    </submittedName>
</protein>
<evidence type="ECO:0000313" key="4">
    <source>
        <dbReference type="EMBL" id="GAA2591156.1"/>
    </source>
</evidence>
<dbReference type="EMBL" id="BAAATD010000003">
    <property type="protein sequence ID" value="GAA2591156.1"/>
    <property type="molecule type" value="Genomic_DNA"/>
</dbReference>
<dbReference type="RefSeq" id="WP_344540629.1">
    <property type="nucleotide sequence ID" value="NZ_BAAATD010000003.1"/>
</dbReference>
<keyword evidence="1" id="KW-0312">Gluconeogenesis</keyword>
<gene>
    <name evidence="4" type="ORF">GCM10010411_25150</name>
</gene>
<evidence type="ECO:0000256" key="2">
    <source>
        <dbReference type="ARBA" id="ARBA00023152"/>
    </source>
</evidence>
<dbReference type="Proteomes" id="UP001501509">
    <property type="component" value="Unassembled WGS sequence"/>
</dbReference>
<evidence type="ECO:0000313" key="5">
    <source>
        <dbReference type="Proteomes" id="UP001501509"/>
    </source>
</evidence>
<dbReference type="SUPFAM" id="SSF53697">
    <property type="entry name" value="SIS domain"/>
    <property type="match status" value="1"/>
</dbReference>
<proteinExistence type="predicted"/>
<evidence type="ECO:0000256" key="3">
    <source>
        <dbReference type="ARBA" id="ARBA00023235"/>
    </source>
</evidence>
<keyword evidence="2" id="KW-0324">Glycolysis</keyword>
<accession>A0ABN3PQK4</accession>
<organism evidence="4 5">
    <name type="scientific">Actinomadura fulvescens</name>
    <dbReference type="NCBI Taxonomy" id="46160"/>
    <lineage>
        <taxon>Bacteria</taxon>
        <taxon>Bacillati</taxon>
        <taxon>Actinomycetota</taxon>
        <taxon>Actinomycetes</taxon>
        <taxon>Streptosporangiales</taxon>
        <taxon>Thermomonosporaceae</taxon>
        <taxon>Actinomadura</taxon>
    </lineage>
</organism>
<dbReference type="GO" id="GO:0016853">
    <property type="term" value="F:isomerase activity"/>
    <property type="evidence" value="ECO:0007669"/>
    <property type="project" value="UniProtKB-KW"/>
</dbReference>
<dbReference type="InterPro" id="IPR001672">
    <property type="entry name" value="G6P_Isomerase"/>
</dbReference>
<keyword evidence="5" id="KW-1185">Reference proteome</keyword>
<dbReference type="PANTHER" id="PTHR11469:SF1">
    <property type="entry name" value="GLUCOSE-6-PHOSPHATE ISOMERASE"/>
    <property type="match status" value="1"/>
</dbReference>
<name>A0ABN3PQK4_9ACTN</name>
<reference evidence="4 5" key="1">
    <citation type="journal article" date="2019" name="Int. J. Syst. Evol. Microbiol.">
        <title>The Global Catalogue of Microorganisms (GCM) 10K type strain sequencing project: providing services to taxonomists for standard genome sequencing and annotation.</title>
        <authorList>
            <consortium name="The Broad Institute Genomics Platform"/>
            <consortium name="The Broad Institute Genome Sequencing Center for Infectious Disease"/>
            <person name="Wu L."/>
            <person name="Ma J."/>
        </authorList>
    </citation>
    <scope>NUCLEOTIDE SEQUENCE [LARGE SCALE GENOMIC DNA]</scope>
    <source>
        <strain evidence="4 5">JCM 6833</strain>
    </source>
</reference>
<dbReference type="PROSITE" id="PS51463">
    <property type="entry name" value="P_GLUCOSE_ISOMERASE_3"/>
    <property type="match status" value="1"/>
</dbReference>
<dbReference type="InterPro" id="IPR046348">
    <property type="entry name" value="SIS_dom_sf"/>
</dbReference>
<dbReference type="PANTHER" id="PTHR11469">
    <property type="entry name" value="GLUCOSE-6-PHOSPHATE ISOMERASE"/>
    <property type="match status" value="1"/>
</dbReference>
<comment type="caution">
    <text evidence="4">The sequence shown here is derived from an EMBL/GenBank/DDBJ whole genome shotgun (WGS) entry which is preliminary data.</text>
</comment>
<evidence type="ECO:0000256" key="1">
    <source>
        <dbReference type="ARBA" id="ARBA00022432"/>
    </source>
</evidence>
<sequence>MTSVVTAGGVSVTIRGVVVDETETVLDRLVSDGVPGSLTSGGTGLWGPDAAPTAARRLGWLGLPERSRRLPGRLAELVGEARGAGLDRIVLAGMGGASRAAEVIACAGGVELTVLDTTDPHQVGDVLAGRLDRTLLVVSSKSGASVETDAHRRVFEHAFAEAGITGAALRRRFVVVTDPGSPLEAVAEAAGYRLVHADPDVGGRYGALSASGLVPCALAGVDVARLLDEAAALVPALRQPYDNPALALGAVLGSSALGGRDKLVIADNGSGLPGLDGWIEPLVAESTGKDGKGLLPVVVESVDAPGFEPTGDVRRVVLGSRPDDPAAGRDAGLSVAGPLGAQFLLWEYATAVAGRVLGVNPFDQPDVRESEANTAALLRAEEGAAPTVVRTAPALVEGAVEVHAREESLQGAKDLAGVFGAILTAAPDRGYLAVMAYLDRFGDASAAGLRSLLAERGARLRRHAAPVTFGWGPQALHTAGQYHKGGPRNGAFLQITGAVREDVEVPGRPYTLGQLQLAQAFGDLRVLRSLGRPAFRLHLRDRDEGIAQLTKVLTG</sequence>
<dbReference type="Gene3D" id="3.40.50.10490">
    <property type="entry name" value="Glucose-6-phosphate isomerase like protein, domain 1"/>
    <property type="match status" value="3"/>
</dbReference>